<evidence type="ECO:0000256" key="4">
    <source>
        <dbReference type="RuleBase" id="RU361187"/>
    </source>
</evidence>
<reference evidence="7 8" key="1">
    <citation type="submission" date="2023-07" db="EMBL/GenBank/DDBJ databases">
        <title>Sequencing the genomes of 1000 actinobacteria strains.</title>
        <authorList>
            <person name="Klenk H.-P."/>
        </authorList>
    </citation>
    <scope>NUCLEOTIDE SEQUENCE [LARGE SCALE GENOMIC DNA]</scope>
    <source>
        <strain evidence="7 8">DSM 14785</strain>
    </source>
</reference>
<dbReference type="PANTHER" id="PTHR42812:SF12">
    <property type="entry name" value="BETA-XYLOSIDASE-RELATED"/>
    <property type="match status" value="1"/>
</dbReference>
<dbReference type="InterPro" id="IPR013320">
    <property type="entry name" value="ConA-like_dom_sf"/>
</dbReference>
<organism evidence="7 8">
    <name type="scientific">Cellulomonas iranensis</name>
    <dbReference type="NCBI Taxonomy" id="76862"/>
    <lineage>
        <taxon>Bacteria</taxon>
        <taxon>Bacillati</taxon>
        <taxon>Actinomycetota</taxon>
        <taxon>Actinomycetes</taxon>
        <taxon>Micrococcales</taxon>
        <taxon>Cellulomonadaceae</taxon>
        <taxon>Cellulomonas</taxon>
    </lineage>
</organism>
<name>A0ABU0GIG2_9CELL</name>
<dbReference type="InterPro" id="IPR041542">
    <property type="entry name" value="GH43_C2"/>
</dbReference>
<dbReference type="CDD" id="cd18617">
    <property type="entry name" value="GH43_XynB-like"/>
    <property type="match status" value="1"/>
</dbReference>
<dbReference type="PANTHER" id="PTHR42812">
    <property type="entry name" value="BETA-XYLOSIDASE"/>
    <property type="match status" value="1"/>
</dbReference>
<dbReference type="SUPFAM" id="SSF49899">
    <property type="entry name" value="Concanavalin A-like lectins/glucanases"/>
    <property type="match status" value="1"/>
</dbReference>
<protein>
    <submittedName>
        <fullName evidence="7">Alpha-N-arabinofuranosidase</fullName>
        <ecNumber evidence="7">3.2.1.55</ecNumber>
    </submittedName>
</protein>
<dbReference type="RefSeq" id="WP_070320514.1">
    <property type="nucleotide sequence ID" value="NZ_JAUSVM010000001.1"/>
</dbReference>
<keyword evidence="8" id="KW-1185">Reference proteome</keyword>
<evidence type="ECO:0000313" key="8">
    <source>
        <dbReference type="Proteomes" id="UP001240250"/>
    </source>
</evidence>
<evidence type="ECO:0000256" key="3">
    <source>
        <dbReference type="ARBA" id="ARBA00023295"/>
    </source>
</evidence>
<gene>
    <name evidence="7" type="ORF">JO380_001494</name>
</gene>
<dbReference type="InterPro" id="IPR023296">
    <property type="entry name" value="Glyco_hydro_beta-prop_sf"/>
</dbReference>
<keyword evidence="3 4" id="KW-0326">Glycosidase</keyword>
<dbReference type="EMBL" id="JAUSVM010000001">
    <property type="protein sequence ID" value="MDQ0425113.1"/>
    <property type="molecule type" value="Genomic_DNA"/>
</dbReference>
<evidence type="ECO:0000256" key="2">
    <source>
        <dbReference type="ARBA" id="ARBA00022801"/>
    </source>
</evidence>
<evidence type="ECO:0000256" key="5">
    <source>
        <dbReference type="SAM" id="MobiDB-lite"/>
    </source>
</evidence>
<comment type="caution">
    <text evidence="7">The sequence shown here is derived from an EMBL/GenBank/DDBJ whole genome shotgun (WGS) entry which is preliminary data.</text>
</comment>
<dbReference type="Pfam" id="PF04616">
    <property type="entry name" value="Glyco_hydro_43"/>
    <property type="match status" value="1"/>
</dbReference>
<sequence length="527" mass="57072">MSGAVSNPVLPGFHPDPTVCRVGDDYWLVTSTFEYFPGLPVHHSTDLARWEHVGHAIDRRSQLDMEGVRPSGGLYAPTLRHHDGTFWMTCTLVDGHRGAGNFVMSAEHPAGPWSDVTWLEDAEGIDPSLFFDDDGSAWYLGARPTHDPHPEDPQTTDIWLRRFDVRTRQLVGPEHVLWHGALHAAVWAEGPHLYKVDGRYLLVIAEGGTDVHHAVTVARADHVTGPYSGNRANPVLTHRHLGRDHPVSSVGHAELVEGPDGAWWAFALGTRPVDGHHLLGRETFVVPARWEDGWPVLAPGVGQVTPLVEHPAVPDGEVVRPAADEPFTETFADPTTGGLSPRWNRLRTGDDPADTTSRPGALRLALRPATLDEPTTPAFLGLRQQHHRARFTTTVEAPGLAAHERAGLAVRQKDTHHAVLALRDGGDARVVELVLTQGDERTTVGTLPLPGDGPVDLRVTADRLTYTAEAREPDGAWTTVGTVDGRALSTQTAGGFTGVHLGVYATSDGHATTAVADVVHATYEPLD</sequence>
<feature type="region of interest" description="Disordered" evidence="5">
    <location>
        <begin position="328"/>
        <end position="359"/>
    </location>
</feature>
<dbReference type="InterPro" id="IPR006710">
    <property type="entry name" value="Glyco_hydro_43"/>
</dbReference>
<feature type="domain" description="Beta-xylosidase C-terminal Concanavalin A-like" evidence="6">
    <location>
        <begin position="337"/>
        <end position="524"/>
    </location>
</feature>
<dbReference type="GO" id="GO:0046556">
    <property type="term" value="F:alpha-L-arabinofuranosidase activity"/>
    <property type="evidence" value="ECO:0007669"/>
    <property type="project" value="UniProtKB-EC"/>
</dbReference>
<dbReference type="SUPFAM" id="SSF75005">
    <property type="entry name" value="Arabinanase/levansucrase/invertase"/>
    <property type="match status" value="1"/>
</dbReference>
<dbReference type="Proteomes" id="UP001240250">
    <property type="component" value="Unassembled WGS sequence"/>
</dbReference>
<dbReference type="Gene3D" id="2.60.120.200">
    <property type="match status" value="1"/>
</dbReference>
<proteinExistence type="inferred from homology"/>
<evidence type="ECO:0000259" key="6">
    <source>
        <dbReference type="Pfam" id="PF17851"/>
    </source>
</evidence>
<keyword evidence="2 4" id="KW-0378">Hydrolase</keyword>
<dbReference type="Gene3D" id="2.115.10.20">
    <property type="entry name" value="Glycosyl hydrolase domain, family 43"/>
    <property type="match status" value="1"/>
</dbReference>
<comment type="similarity">
    <text evidence="1 4">Belongs to the glycosyl hydrolase 43 family.</text>
</comment>
<evidence type="ECO:0000256" key="1">
    <source>
        <dbReference type="ARBA" id="ARBA00009865"/>
    </source>
</evidence>
<dbReference type="EC" id="3.2.1.55" evidence="7"/>
<dbReference type="Pfam" id="PF17851">
    <property type="entry name" value="GH43_C2"/>
    <property type="match status" value="1"/>
</dbReference>
<evidence type="ECO:0000313" key="7">
    <source>
        <dbReference type="EMBL" id="MDQ0425113.1"/>
    </source>
</evidence>
<dbReference type="InterPro" id="IPR051795">
    <property type="entry name" value="Glycosyl_Hydrlase_43"/>
</dbReference>
<accession>A0ABU0GIG2</accession>